<dbReference type="InterPro" id="IPR058637">
    <property type="entry name" value="YknX-like_C"/>
</dbReference>
<feature type="domain" description="Multidrug resistance protein MdtA-like barrel-sandwich hybrid" evidence="9">
    <location>
        <begin position="103"/>
        <end position="245"/>
    </location>
</feature>
<dbReference type="Pfam" id="PF25917">
    <property type="entry name" value="BSH_RND"/>
    <property type="match status" value="1"/>
</dbReference>
<evidence type="ECO:0000256" key="5">
    <source>
        <dbReference type="ARBA" id="ARBA00023136"/>
    </source>
</evidence>
<evidence type="ECO:0000256" key="3">
    <source>
        <dbReference type="ARBA" id="ARBA00022475"/>
    </source>
</evidence>
<feature type="domain" description="Multidrug resistance protein MdtA-like alpha-helical hairpin" evidence="8">
    <location>
        <begin position="143"/>
        <end position="212"/>
    </location>
</feature>
<organism evidence="12 13">
    <name type="scientific">Pelistega europaea</name>
    <dbReference type="NCBI Taxonomy" id="106147"/>
    <lineage>
        <taxon>Bacteria</taxon>
        <taxon>Pseudomonadati</taxon>
        <taxon>Pseudomonadota</taxon>
        <taxon>Betaproteobacteria</taxon>
        <taxon>Burkholderiales</taxon>
        <taxon>Alcaligenaceae</taxon>
        <taxon>Pelistega</taxon>
    </lineage>
</organism>
<evidence type="ECO:0000259" key="11">
    <source>
        <dbReference type="Pfam" id="PF25989"/>
    </source>
</evidence>
<protein>
    <submittedName>
        <fullName evidence="12">MdtA/MuxA family multidrug efflux RND transporter periplasmic adaptor subunit</fullName>
    </submittedName>
</protein>
<comment type="subcellular location">
    <subcellularLocation>
        <location evidence="1">Cell membrane</location>
    </subcellularLocation>
</comment>
<name>A0A7Y4LDE8_9BURK</name>
<comment type="similarity">
    <text evidence="2">Belongs to the membrane fusion protein (MFP) (TC 8.A.1) family.</text>
</comment>
<dbReference type="Pfam" id="PF25876">
    <property type="entry name" value="HH_MFP_RND"/>
    <property type="match status" value="1"/>
</dbReference>
<dbReference type="AlphaFoldDB" id="A0A7Y4LDE8"/>
<dbReference type="SUPFAM" id="SSF111369">
    <property type="entry name" value="HlyD-like secretion proteins"/>
    <property type="match status" value="1"/>
</dbReference>
<dbReference type="Pfam" id="PF25944">
    <property type="entry name" value="Beta-barrel_RND"/>
    <property type="match status" value="1"/>
</dbReference>
<accession>A0A7Y4LDE8</accession>
<dbReference type="GO" id="GO:0015562">
    <property type="term" value="F:efflux transmembrane transporter activity"/>
    <property type="evidence" value="ECO:0007669"/>
    <property type="project" value="TreeGrafter"/>
</dbReference>
<keyword evidence="6" id="KW-0175">Coiled coil</keyword>
<dbReference type="Pfam" id="PF25989">
    <property type="entry name" value="YknX_C"/>
    <property type="match status" value="1"/>
</dbReference>
<dbReference type="Gene3D" id="2.40.30.170">
    <property type="match status" value="1"/>
</dbReference>
<evidence type="ECO:0000256" key="7">
    <source>
        <dbReference type="SAM" id="MobiDB-lite"/>
    </source>
</evidence>
<dbReference type="NCBIfam" id="TIGR01730">
    <property type="entry name" value="RND_mfp"/>
    <property type="match status" value="1"/>
</dbReference>
<feature type="coiled-coil region" evidence="6">
    <location>
        <begin position="143"/>
        <end position="208"/>
    </location>
</feature>
<evidence type="ECO:0000259" key="10">
    <source>
        <dbReference type="Pfam" id="PF25944"/>
    </source>
</evidence>
<keyword evidence="13" id="KW-1185">Reference proteome</keyword>
<feature type="region of interest" description="Disordered" evidence="7">
    <location>
        <begin position="30"/>
        <end position="69"/>
    </location>
</feature>
<proteinExistence type="inferred from homology"/>
<evidence type="ECO:0000313" key="13">
    <source>
        <dbReference type="Proteomes" id="UP000541421"/>
    </source>
</evidence>
<dbReference type="InterPro" id="IPR058625">
    <property type="entry name" value="MdtA-like_BSH"/>
</dbReference>
<dbReference type="InterPro" id="IPR058624">
    <property type="entry name" value="MdtA-like_HH"/>
</dbReference>
<dbReference type="PANTHER" id="PTHR30469">
    <property type="entry name" value="MULTIDRUG RESISTANCE PROTEIN MDTA"/>
    <property type="match status" value="1"/>
</dbReference>
<evidence type="ECO:0000256" key="1">
    <source>
        <dbReference type="ARBA" id="ARBA00004236"/>
    </source>
</evidence>
<evidence type="ECO:0000256" key="4">
    <source>
        <dbReference type="ARBA" id="ARBA00022519"/>
    </source>
</evidence>
<evidence type="ECO:0000256" key="6">
    <source>
        <dbReference type="SAM" id="Coils"/>
    </source>
</evidence>
<dbReference type="Proteomes" id="UP000541421">
    <property type="component" value="Unassembled WGS sequence"/>
</dbReference>
<dbReference type="EMBL" id="JABGBO010000011">
    <property type="protein sequence ID" value="NOL50392.1"/>
    <property type="molecule type" value="Genomic_DNA"/>
</dbReference>
<evidence type="ECO:0000259" key="9">
    <source>
        <dbReference type="Pfam" id="PF25917"/>
    </source>
</evidence>
<dbReference type="Gene3D" id="2.40.50.100">
    <property type="match status" value="1"/>
</dbReference>
<keyword evidence="4" id="KW-0997">Cell inner membrane</keyword>
<dbReference type="GO" id="GO:1990281">
    <property type="term" value="C:efflux pump complex"/>
    <property type="evidence" value="ECO:0007669"/>
    <property type="project" value="TreeGrafter"/>
</dbReference>
<reference evidence="12 13" key="1">
    <citation type="submission" date="2020-05" db="EMBL/GenBank/DDBJ databases">
        <authorList>
            <person name="Niu N."/>
        </authorList>
    </citation>
    <scope>NUCLEOTIDE SEQUENCE [LARGE SCALE GENOMIC DNA]</scope>
    <source>
        <strain evidence="12 13">LMG10982</strain>
    </source>
</reference>
<feature type="domain" description="YknX-like C-terminal permuted SH3-like" evidence="11">
    <location>
        <begin position="339"/>
        <end position="406"/>
    </location>
</feature>
<dbReference type="Gene3D" id="1.10.287.470">
    <property type="entry name" value="Helix hairpin bin"/>
    <property type="match status" value="1"/>
</dbReference>
<gene>
    <name evidence="12" type="ORF">HKX40_09655</name>
</gene>
<comment type="caution">
    <text evidence="12">The sequence shown here is derived from an EMBL/GenBank/DDBJ whole genome shotgun (WGS) entry which is preliminary data.</text>
</comment>
<feature type="compositionally biased region" description="Low complexity" evidence="7">
    <location>
        <begin position="30"/>
        <end position="64"/>
    </location>
</feature>
<dbReference type="NCBIfam" id="NF008589">
    <property type="entry name" value="PRK11556.1"/>
    <property type="match status" value="1"/>
</dbReference>
<dbReference type="InterPro" id="IPR006143">
    <property type="entry name" value="RND_pump_MFP"/>
</dbReference>
<keyword evidence="5" id="KW-0472">Membrane</keyword>
<evidence type="ECO:0000313" key="12">
    <source>
        <dbReference type="EMBL" id="NOL50392.1"/>
    </source>
</evidence>
<feature type="domain" description="Multidrug resistance protein MdtA-like beta-barrel" evidence="10">
    <location>
        <begin position="249"/>
        <end position="331"/>
    </location>
</feature>
<sequence length="408" mass="44558">MRKVIHLILLLVVIAGAIYFWHHFTHSTEAAPSAPTTNTSSSSNQTSNPETKRSSASRNRTASSQGGMEGMDNVVTYVKVTSPQQAPIQEVVTSLGTVLPSQSVTVRSQVGGTLQEILFKEGQSVKKGDVLFKIDPRTYQAALDQAKGSLAQNNAKLVNARQDLKRYQTLFKQDSIARQEVDTQQALVREYEASQQSLQAAVEQAQLNLDYTTVTAPMDGRVGLRTVDVGNLITANSTDGLVTITQTQPIDVSFSIPDAYISKVAKPFYDGQQLVVDIFNKDNSQQLAKGHLLSMDNQVDTTTGTIKLKARFENEDYALFPNQFVNVKIVLNTIPDAIVLSNDAIQYGNEGAFVYVVQADNTVKTQNITLGIVNNGFTQIVKGVTTSDKIVTEGLDRLRDGSKVEIVQ</sequence>
<dbReference type="InterPro" id="IPR058626">
    <property type="entry name" value="MdtA-like_b-barrel"/>
</dbReference>
<keyword evidence="3" id="KW-1003">Cell membrane</keyword>
<dbReference type="PANTHER" id="PTHR30469:SF12">
    <property type="entry name" value="MULTIDRUG RESISTANCE PROTEIN MDTA"/>
    <property type="match status" value="1"/>
</dbReference>
<evidence type="ECO:0000259" key="8">
    <source>
        <dbReference type="Pfam" id="PF25876"/>
    </source>
</evidence>
<evidence type="ECO:0000256" key="2">
    <source>
        <dbReference type="ARBA" id="ARBA00009477"/>
    </source>
</evidence>
<dbReference type="Gene3D" id="2.40.420.20">
    <property type="match status" value="1"/>
</dbReference>